<feature type="transmembrane region" description="Helical" evidence="6">
    <location>
        <begin position="335"/>
        <end position="359"/>
    </location>
</feature>
<reference evidence="7 8" key="1">
    <citation type="submission" date="2018-05" db="EMBL/GenBank/DDBJ databases">
        <title>Genomic Encyclopedia of Type Strains, Phase I: the one thousand microbial genomes (KMG-I) project.</title>
        <authorList>
            <person name="Kyrpides N."/>
        </authorList>
    </citation>
    <scope>NUCLEOTIDE SEQUENCE [LARGE SCALE GENOMIC DNA]</scope>
    <source>
        <strain evidence="7 8">DSM 15611</strain>
    </source>
</reference>
<feature type="transmembrane region" description="Helical" evidence="6">
    <location>
        <begin position="54"/>
        <end position="77"/>
    </location>
</feature>
<feature type="transmembrane region" description="Helical" evidence="6">
    <location>
        <begin position="366"/>
        <end position="385"/>
    </location>
</feature>
<evidence type="ECO:0000256" key="3">
    <source>
        <dbReference type="ARBA" id="ARBA00022692"/>
    </source>
</evidence>
<gene>
    <name evidence="7" type="ORF">EJ73_02113</name>
</gene>
<dbReference type="InterPro" id="IPR002797">
    <property type="entry name" value="Polysacc_synth"/>
</dbReference>
<protein>
    <submittedName>
        <fullName evidence="7">O-antigen/teichoic acid export membrane protein</fullName>
    </submittedName>
</protein>
<evidence type="ECO:0000256" key="6">
    <source>
        <dbReference type="SAM" id="Phobius"/>
    </source>
</evidence>
<dbReference type="RefSeq" id="WP_110370392.1">
    <property type="nucleotide sequence ID" value="NZ_QJJX01000028.1"/>
</dbReference>
<keyword evidence="2" id="KW-1003">Cell membrane</keyword>
<keyword evidence="3 6" id="KW-0812">Transmembrane</keyword>
<proteinExistence type="predicted"/>
<dbReference type="InterPro" id="IPR050833">
    <property type="entry name" value="Poly_Biosynth_Transport"/>
</dbReference>
<evidence type="ECO:0000256" key="2">
    <source>
        <dbReference type="ARBA" id="ARBA00022475"/>
    </source>
</evidence>
<dbReference type="PANTHER" id="PTHR30250:SF11">
    <property type="entry name" value="O-ANTIGEN TRANSPORTER-RELATED"/>
    <property type="match status" value="1"/>
</dbReference>
<organism evidence="7 8">
    <name type="scientific">Hoylesella shahii DSM 15611 = JCM 12083</name>
    <dbReference type="NCBI Taxonomy" id="1122991"/>
    <lineage>
        <taxon>Bacteria</taxon>
        <taxon>Pseudomonadati</taxon>
        <taxon>Bacteroidota</taxon>
        <taxon>Bacteroidia</taxon>
        <taxon>Bacteroidales</taxon>
        <taxon>Prevotellaceae</taxon>
        <taxon>Hoylesella</taxon>
    </lineage>
</organism>
<name>A0A318I705_9BACT</name>
<feature type="transmembrane region" description="Helical" evidence="6">
    <location>
        <begin position="391"/>
        <end position="410"/>
    </location>
</feature>
<keyword evidence="8" id="KW-1185">Reference proteome</keyword>
<accession>A0A318I705</accession>
<dbReference type="STRING" id="1122991.GCA_000613445_01108"/>
<dbReference type="AlphaFoldDB" id="A0A318I705"/>
<feature type="transmembrane region" description="Helical" evidence="6">
    <location>
        <begin position="89"/>
        <end position="111"/>
    </location>
</feature>
<feature type="transmembrane region" description="Helical" evidence="6">
    <location>
        <begin position="123"/>
        <end position="141"/>
    </location>
</feature>
<evidence type="ECO:0000313" key="7">
    <source>
        <dbReference type="EMBL" id="PXX20861.1"/>
    </source>
</evidence>
<feature type="transmembrane region" description="Helical" evidence="6">
    <location>
        <begin position="153"/>
        <end position="173"/>
    </location>
</feature>
<evidence type="ECO:0000313" key="8">
    <source>
        <dbReference type="Proteomes" id="UP000248314"/>
    </source>
</evidence>
<dbReference type="EMBL" id="QJJX01000028">
    <property type="protein sequence ID" value="PXX20861.1"/>
    <property type="molecule type" value="Genomic_DNA"/>
</dbReference>
<sequence>MKAIFFKLVHSKTIRDGGVFAFFSFLNQGLNFFLLIILSWYILPASYGSLNLFYTSVSVVSFVICLCTSGIISIKYFKVTRDVLSKYINAVLIVTLIVSALLIASVSFFHSFIKDVAGVEMPMQLWCIYLCATAIVYNLLLDVYRLEEKSIKYGIFTVVSTLLNICASLFFVIVLNQDWYGRVEANIIAATVFIIIGIYLLIRKKYLTLSKPTTEIYKETLAYGIPLIPHSCNGFLRQGMDRYIINSNFSPSSVGLFSFAINFAFIIYSVGSAFNKSNSVYIFKSLSLGEEGVKEKLRKQTIYMLGFYLVFSILLYGICLLLIPVVFSKYQDSRIYLFPLCMSCFFQCVYLQFCNFLFYYKKTKELMYMTVAVSLVHLTLSFLLTRYSVLYTAYISMFSSFVEALLVYVYSRKLFKVF</sequence>
<evidence type="ECO:0000256" key="5">
    <source>
        <dbReference type="ARBA" id="ARBA00023136"/>
    </source>
</evidence>
<keyword evidence="5 6" id="KW-0472">Membrane</keyword>
<dbReference type="Proteomes" id="UP000248314">
    <property type="component" value="Unassembled WGS sequence"/>
</dbReference>
<comment type="caution">
    <text evidence="7">The sequence shown here is derived from an EMBL/GenBank/DDBJ whole genome shotgun (WGS) entry which is preliminary data.</text>
</comment>
<evidence type="ECO:0000256" key="1">
    <source>
        <dbReference type="ARBA" id="ARBA00004651"/>
    </source>
</evidence>
<dbReference type="Pfam" id="PF01943">
    <property type="entry name" value="Polysacc_synt"/>
    <property type="match status" value="1"/>
</dbReference>
<keyword evidence="4 6" id="KW-1133">Transmembrane helix</keyword>
<dbReference type="GO" id="GO:0005886">
    <property type="term" value="C:plasma membrane"/>
    <property type="evidence" value="ECO:0007669"/>
    <property type="project" value="UniProtKB-SubCell"/>
</dbReference>
<evidence type="ECO:0000256" key="4">
    <source>
        <dbReference type="ARBA" id="ARBA00022989"/>
    </source>
</evidence>
<comment type="subcellular location">
    <subcellularLocation>
        <location evidence="1">Cell membrane</location>
        <topology evidence="1">Multi-pass membrane protein</topology>
    </subcellularLocation>
</comment>
<feature type="transmembrane region" description="Helical" evidence="6">
    <location>
        <begin position="302"/>
        <end position="323"/>
    </location>
</feature>
<feature type="transmembrane region" description="Helical" evidence="6">
    <location>
        <begin position="185"/>
        <end position="202"/>
    </location>
</feature>
<dbReference type="PANTHER" id="PTHR30250">
    <property type="entry name" value="PST FAMILY PREDICTED COLANIC ACID TRANSPORTER"/>
    <property type="match status" value="1"/>
</dbReference>
<feature type="transmembrane region" description="Helical" evidence="6">
    <location>
        <begin position="20"/>
        <end position="42"/>
    </location>
</feature>